<dbReference type="CDD" id="cd05379">
    <property type="entry name" value="CAP_bacterial"/>
    <property type="match status" value="1"/>
</dbReference>
<keyword evidence="1" id="KW-0732">Signal</keyword>
<evidence type="ECO:0000313" key="3">
    <source>
        <dbReference type="EMBL" id="UTI64567.1"/>
    </source>
</evidence>
<feature type="chain" id="PRO_5046132630" evidence="1">
    <location>
        <begin position="34"/>
        <end position="241"/>
    </location>
</feature>
<reference evidence="3 4" key="1">
    <citation type="submission" date="2022-06" db="EMBL/GenBank/DDBJ databases">
        <title>Paraconexibacter antarcticus.</title>
        <authorList>
            <person name="Kim C.S."/>
        </authorList>
    </citation>
    <scope>NUCLEOTIDE SEQUENCE [LARGE SCALE GENOMIC DNA]</scope>
    <source>
        <strain evidence="3 4">02-257</strain>
    </source>
</reference>
<dbReference type="SUPFAM" id="SSF55797">
    <property type="entry name" value="PR-1-like"/>
    <property type="match status" value="1"/>
</dbReference>
<evidence type="ECO:0000313" key="4">
    <source>
        <dbReference type="Proteomes" id="UP001056035"/>
    </source>
</evidence>
<feature type="signal peptide" evidence="1">
    <location>
        <begin position="1"/>
        <end position="33"/>
    </location>
</feature>
<feature type="domain" description="SCP" evidence="2">
    <location>
        <begin position="60"/>
        <end position="170"/>
    </location>
</feature>
<evidence type="ECO:0000256" key="1">
    <source>
        <dbReference type="SAM" id="SignalP"/>
    </source>
</evidence>
<dbReference type="Proteomes" id="UP001056035">
    <property type="component" value="Chromosome"/>
</dbReference>
<dbReference type="Gene3D" id="3.40.33.10">
    <property type="entry name" value="CAP"/>
    <property type="match status" value="1"/>
</dbReference>
<evidence type="ECO:0000259" key="2">
    <source>
        <dbReference type="Pfam" id="PF00188"/>
    </source>
</evidence>
<dbReference type="EMBL" id="CP098502">
    <property type="protein sequence ID" value="UTI64567.1"/>
    <property type="molecule type" value="Genomic_DNA"/>
</dbReference>
<dbReference type="InterPro" id="IPR014044">
    <property type="entry name" value="CAP_dom"/>
</dbReference>
<sequence length="241" mass="25207">MRSHLATPLRTLTTAVAALAATCLIAAPQAAHAQASSCDGATAVPTAATMDTAKAATLCLLNVQRAANGLKPLTENASIEQISDTYSRNMVATHVFDHVLADGIDLTARLTNYTSPADAWTIGENIGYGESIQATPMAMVIAWMNSAGHRANILNGDFTDVGIGIANGTPVGSGPDSATYTTDFGDRTMPVAAAPAARRYVTPKRCRKASIAKLSRSGRKTRTASCARLRRAAVRAARHAR</sequence>
<accession>A0ABY5DU05</accession>
<name>A0ABY5DU05_9ACTN</name>
<dbReference type="PANTHER" id="PTHR31157:SF1">
    <property type="entry name" value="SCP DOMAIN-CONTAINING PROTEIN"/>
    <property type="match status" value="1"/>
</dbReference>
<dbReference type="RefSeq" id="WP_254571268.1">
    <property type="nucleotide sequence ID" value="NZ_CP098502.1"/>
</dbReference>
<proteinExistence type="predicted"/>
<dbReference type="InterPro" id="IPR035940">
    <property type="entry name" value="CAP_sf"/>
</dbReference>
<keyword evidence="4" id="KW-1185">Reference proteome</keyword>
<dbReference type="PANTHER" id="PTHR31157">
    <property type="entry name" value="SCP DOMAIN-CONTAINING PROTEIN"/>
    <property type="match status" value="1"/>
</dbReference>
<organism evidence="3 4">
    <name type="scientific">Paraconexibacter antarcticus</name>
    <dbReference type="NCBI Taxonomy" id="2949664"/>
    <lineage>
        <taxon>Bacteria</taxon>
        <taxon>Bacillati</taxon>
        <taxon>Actinomycetota</taxon>
        <taxon>Thermoleophilia</taxon>
        <taxon>Solirubrobacterales</taxon>
        <taxon>Paraconexibacteraceae</taxon>
        <taxon>Paraconexibacter</taxon>
    </lineage>
</organism>
<protein>
    <submittedName>
        <fullName evidence="3">CAP domain-containing protein</fullName>
    </submittedName>
</protein>
<gene>
    <name evidence="3" type="ORF">NBH00_24935</name>
</gene>
<dbReference type="Pfam" id="PF00188">
    <property type="entry name" value="CAP"/>
    <property type="match status" value="1"/>
</dbReference>